<dbReference type="AlphaFoldDB" id="A0A1A8VKK3"/>
<dbReference type="EMBL" id="FLQV01000091">
    <property type="protein sequence ID" value="SBS81083.1"/>
    <property type="molecule type" value="Genomic_DNA"/>
</dbReference>
<evidence type="ECO:0000313" key="2">
    <source>
        <dbReference type="Proteomes" id="UP000078546"/>
    </source>
</evidence>
<proteinExistence type="predicted"/>
<reference evidence="2" key="1">
    <citation type="submission" date="2016-05" db="EMBL/GenBank/DDBJ databases">
        <authorList>
            <person name="Naeem Raeece"/>
        </authorList>
    </citation>
    <scope>NUCLEOTIDE SEQUENCE [LARGE SCALE GENOMIC DNA]</scope>
</reference>
<protein>
    <submittedName>
        <fullName evidence="1">Uncharacterized protein</fullName>
    </submittedName>
</protein>
<name>A0A1A8VKK3_PLAOA</name>
<gene>
    <name evidence="1" type="ORF">POVCU1_004590</name>
</gene>
<accession>A0A1A8VKK3</accession>
<evidence type="ECO:0000313" key="1">
    <source>
        <dbReference type="EMBL" id="SBS81083.1"/>
    </source>
</evidence>
<dbReference type="Proteomes" id="UP000078546">
    <property type="component" value="Unassembled WGS sequence"/>
</dbReference>
<sequence length="471" mass="55224">MLHIWSSPHVSAKDGVTKSLELLQRRIDHNSKTIVLMHILVDTLSSLNETPLELACASESDNLRIVLLPMRMQMEKKKDVLPNRARFDKRLLKLEGVYRRNHSIHYYLKRDDIITALAEIRKGTSPFVRDECNRTALDLAIVLFMRKFHDSIFTSLIIDYLYIHTSKKENIYFSYNEKGEKKSDLLFHIDPIFTLPVSKSVQAQMDEQLRKSRALLFFIKTLSTNIRLKKYSEEILREEIKKLSFPYLYNTAIYNLFKIFSSDHGQVKKWNMKNPGDARKLVTKILSYKLIGNQLIKFMGKFLFYFSNLVYIYGEKILQNSSLILQYLLHMSFTLDNIHLFNIIIIKNNVFHNVDIFNWDELTNDLFFQKENAYLYYKPLLYARLKMLFVDKMHEILLSQKGKKIAKMGKHNSLEGINIGSSSTVLRNLYKDVLNASTCEDLKLVINKAVWKLKKEKHGKDNPPLYGRDTS</sequence>
<organism evidence="1 2">
    <name type="scientific">Plasmodium ovale curtisi</name>
    <dbReference type="NCBI Taxonomy" id="864141"/>
    <lineage>
        <taxon>Eukaryota</taxon>
        <taxon>Sar</taxon>
        <taxon>Alveolata</taxon>
        <taxon>Apicomplexa</taxon>
        <taxon>Aconoidasida</taxon>
        <taxon>Haemosporida</taxon>
        <taxon>Plasmodiidae</taxon>
        <taxon>Plasmodium</taxon>
        <taxon>Plasmodium (Plasmodium)</taxon>
    </lineage>
</organism>